<evidence type="ECO:0000256" key="3">
    <source>
        <dbReference type="ARBA" id="ARBA00023163"/>
    </source>
</evidence>
<reference evidence="5" key="2">
    <citation type="submission" date="2023-01" db="EMBL/GenBank/DDBJ databases">
        <title>Draft genome sequence of Litoribrevibacter albus strain NBRC 110071.</title>
        <authorList>
            <person name="Sun Q."/>
            <person name="Mori K."/>
        </authorList>
    </citation>
    <scope>NUCLEOTIDE SEQUENCE</scope>
    <source>
        <strain evidence="5">NBRC 110071</strain>
    </source>
</reference>
<accession>A0AA37S898</accession>
<reference evidence="5" key="1">
    <citation type="journal article" date="2014" name="Int. J. Syst. Evol. Microbiol.">
        <title>Complete genome sequence of Corynebacterium casei LMG S-19264T (=DSM 44701T), isolated from a smear-ripened cheese.</title>
        <authorList>
            <consortium name="US DOE Joint Genome Institute (JGI-PGF)"/>
            <person name="Walter F."/>
            <person name="Albersmeier A."/>
            <person name="Kalinowski J."/>
            <person name="Ruckert C."/>
        </authorList>
    </citation>
    <scope>NUCLEOTIDE SEQUENCE</scope>
    <source>
        <strain evidence="5">NBRC 110071</strain>
    </source>
</reference>
<evidence type="ECO:0000259" key="4">
    <source>
        <dbReference type="PROSITE" id="PS50937"/>
    </source>
</evidence>
<dbReference type="AlphaFoldDB" id="A0AA37S898"/>
<dbReference type="Pfam" id="PF13411">
    <property type="entry name" value="MerR_1"/>
    <property type="match status" value="1"/>
</dbReference>
<dbReference type="RefSeq" id="WP_284379524.1">
    <property type="nucleotide sequence ID" value="NZ_BSNM01000006.1"/>
</dbReference>
<keyword evidence="6" id="KW-1185">Reference proteome</keyword>
<keyword evidence="3" id="KW-0804">Transcription</keyword>
<dbReference type="GO" id="GO:0003700">
    <property type="term" value="F:DNA-binding transcription factor activity"/>
    <property type="evidence" value="ECO:0007669"/>
    <property type="project" value="InterPro"/>
</dbReference>
<dbReference type="PANTHER" id="PTHR30204">
    <property type="entry name" value="REDOX-CYCLING DRUG-SENSING TRANSCRIPTIONAL ACTIVATOR SOXR"/>
    <property type="match status" value="1"/>
</dbReference>
<dbReference type="PROSITE" id="PS50937">
    <property type="entry name" value="HTH_MERR_2"/>
    <property type="match status" value="1"/>
</dbReference>
<dbReference type="SMART" id="SM00422">
    <property type="entry name" value="HTH_MERR"/>
    <property type="match status" value="1"/>
</dbReference>
<comment type="caution">
    <text evidence="5">The sequence shown here is derived from an EMBL/GenBank/DDBJ whole genome shotgun (WGS) entry which is preliminary data.</text>
</comment>
<dbReference type="InterPro" id="IPR000551">
    <property type="entry name" value="MerR-type_HTH_dom"/>
</dbReference>
<dbReference type="PANTHER" id="PTHR30204:SF94">
    <property type="entry name" value="HEAVY METAL-DEPENDENT TRANSCRIPTIONAL REGULATOR HI_0293-RELATED"/>
    <property type="match status" value="1"/>
</dbReference>
<protein>
    <submittedName>
        <fullName evidence="5">Cu(I)-responsive transcriptional regulator</fullName>
    </submittedName>
</protein>
<keyword evidence="1" id="KW-0805">Transcription regulation</keyword>
<proteinExistence type="predicted"/>
<dbReference type="Gene3D" id="1.10.1660.10">
    <property type="match status" value="1"/>
</dbReference>
<organism evidence="5 6">
    <name type="scientific">Litoribrevibacter albus</name>
    <dbReference type="NCBI Taxonomy" id="1473156"/>
    <lineage>
        <taxon>Bacteria</taxon>
        <taxon>Pseudomonadati</taxon>
        <taxon>Pseudomonadota</taxon>
        <taxon>Gammaproteobacteria</taxon>
        <taxon>Oceanospirillales</taxon>
        <taxon>Oceanospirillaceae</taxon>
        <taxon>Litoribrevibacter</taxon>
    </lineage>
</organism>
<dbReference type="InterPro" id="IPR009061">
    <property type="entry name" value="DNA-bd_dom_put_sf"/>
</dbReference>
<dbReference type="SUPFAM" id="SSF46955">
    <property type="entry name" value="Putative DNA-binding domain"/>
    <property type="match status" value="1"/>
</dbReference>
<dbReference type="Proteomes" id="UP001161389">
    <property type="component" value="Unassembled WGS sequence"/>
</dbReference>
<name>A0AA37S898_9GAMM</name>
<evidence type="ECO:0000313" key="6">
    <source>
        <dbReference type="Proteomes" id="UP001161389"/>
    </source>
</evidence>
<sequence length="140" mass="15700">MTVSELAKRAGVTADTVRHYVRTGLLTPQRDPNNGYKRFSESDLKRLLFIVEAKSLGFSLPDIQVIFGQAAEGQSPCPQVREIMSVRMSEVAKKIEAMQATYRHMEDAMDRWASQPDCIPTGDHICHLIEGFSEGECCHD</sequence>
<gene>
    <name evidence="5" type="ORF">GCM10007876_09940</name>
</gene>
<evidence type="ECO:0000256" key="2">
    <source>
        <dbReference type="ARBA" id="ARBA00023125"/>
    </source>
</evidence>
<dbReference type="InterPro" id="IPR047057">
    <property type="entry name" value="MerR_fam"/>
</dbReference>
<evidence type="ECO:0000313" key="5">
    <source>
        <dbReference type="EMBL" id="GLQ30516.1"/>
    </source>
</evidence>
<keyword evidence="2" id="KW-0238">DNA-binding</keyword>
<feature type="domain" description="HTH merR-type" evidence="4">
    <location>
        <begin position="1"/>
        <end position="69"/>
    </location>
</feature>
<dbReference type="EMBL" id="BSNM01000006">
    <property type="protein sequence ID" value="GLQ30516.1"/>
    <property type="molecule type" value="Genomic_DNA"/>
</dbReference>
<dbReference type="GO" id="GO:0003677">
    <property type="term" value="F:DNA binding"/>
    <property type="evidence" value="ECO:0007669"/>
    <property type="project" value="UniProtKB-KW"/>
</dbReference>
<evidence type="ECO:0000256" key="1">
    <source>
        <dbReference type="ARBA" id="ARBA00023015"/>
    </source>
</evidence>
<dbReference type="PRINTS" id="PR00040">
    <property type="entry name" value="HTHMERR"/>
</dbReference>